<keyword evidence="2" id="KW-0964">Secreted</keyword>
<dbReference type="Pfam" id="PF02368">
    <property type="entry name" value="Big_2"/>
    <property type="match status" value="3"/>
</dbReference>
<dbReference type="InterPro" id="IPR003343">
    <property type="entry name" value="Big_2"/>
</dbReference>
<sequence>MYEEPQSEAGQARPYATTRHGKAPSHRLLSVICLLVVACMVLPLTSAVDSHRTATAADSTAAGLCDPSTTVHYGDGSSDITADDTGIATYVGGNMYIGSPKSGATWSADAINGSYAVEAEGQTVVRGDLLARPIKTGSDGKSFFTLGMVAFGAQYLPAAGTTILAVGGKVGSNPGAISTLGGGDTDHAQAWNAGVGIKSKATNTSTEYGYKAYIAGNKSTVWGDDTTPSVRAYTNTASNAVTWSGTTGLDKSGITGAANYQKTIASLSENLSSLTSTGVVTTGVAPTGSYTRYKYDSSRSYGMTFTNDTVNYTVGSQTYSGINNEKVLFFAGDGHSNNQVFNVTVSQLNSDGYRGLDFAFSNIPANASVIINVVKDDGSSLENTDTVSFNTGWRFWWNNDEISNGYVTSGKHAVDSSISNAYATAGESIMWNFGDAGSVTIGGGKAYEGLKAAGGLDNNASLDDPAAAMLGSILIPSGSFDDHATTNGRVWVGGDFMMNNPTGNANGASTASVIDMDQERHNLPWGMSSSSCSAIGWWKYGSDVSGVPVGGSSWGVFATEDDANNDTNAILYVTDDASNDWASANGRLEVHGLNINATYYVREVSPPDGYKNNDNVYTVKTTSEWAADSNKYVNGVYMVQGDTDSKGNPECGINIYNICDAPSSVSWKKVASDGTKLLPGSKWSLTNTGTNAEYEVDDLADPVTGLTFTTSTGTTFLGLMSGNTNQTKVTVTSDGVTSAIRYASTDPDVASINSTGLVTGHAVGSAQVIAYAGDKTATIQVRVVSSSSPTSSGSGDSISIRGASVMQPHEQQKLMLRQGGVALPNPSVATWTSSDATVATVNGGNVTTGDCTSASGCQVTITAQYQGYTDTFNITVASSNVVTWKNPITIYYYTPRRLSWNAYYLHYAFVKNGSAVFDNSDIKMDSACSNWVKATVTDADALPLVVTFTDTPYQAGTTQTNAHWDSNNSKNYYLAAGYDTYVFDQESNGTNHTAPSCSVTSLSVTGSNVAADGTMTMQSGTKSQLNATITPTGAAKVTWTSDNTTVATVDGTGLVTALKVGTATIAATAGGQQTLINLTVRPNTDGEVIVEGNDEMIVGRTQTLTPQLDGEKAVTITSWESSNPDVATVDQTGRVTAVSTGTATITATGYATVAGPDSGSKKGMISLKVVTTPPYWNDTDAISGQFTVNGLPDGSYTLCETTPPSGYAASGTCYTFTLSAGKVTTTTIPSTGVTNSQTSVTWTKVDASDTNTKLSGTQWKITGSDGTSVWCVADGGTAKTTFAANVCSGTALADANGSNDGVIIVQGLPAGSYTLKEVQAPANYKLSTATYNMVISGNSTVKSTVGGDSNLHIENDKDYGKVLWVKQDETTHASITGSQWDLRRCDSDVNDVSEVSADKCKTSVKSYEDTTAFTFEYDSLVLGTYYLLKETNAPSGYLLGSKPWYAVKATSAATPATITPLSKDSAVQGQVGDPTTDGTYPIYNRKAATATWNKVDGTGAALEGAEWTLTQYKDTADSTNPSAALRVYTITYTKPSGTATQGSYSMTCTTGTSSSLCAENGGSLSVTAPTDKPGVTALSYFMVSGLPWGYYVLTETKAPSGHSIDGTIPGQAVGGDTAKFAIEYGTVTNQNSVTALPLTGGTWTPRRVLVLGAILFTLSGAAYAVARRSGWRSGWRKSGRR</sequence>
<name>A0A261EWV3_9BIFI</name>
<evidence type="ECO:0000256" key="2">
    <source>
        <dbReference type="ARBA" id="ARBA00022525"/>
    </source>
</evidence>
<dbReference type="InterPro" id="IPR008964">
    <property type="entry name" value="Invasin/intimin_cell_adhesion"/>
</dbReference>
<feature type="transmembrane region" description="Helical" evidence="5">
    <location>
        <begin position="1648"/>
        <end position="1666"/>
    </location>
</feature>
<gene>
    <name evidence="8" type="ORF">PSSU_0957</name>
</gene>
<keyword evidence="5" id="KW-1133">Transmembrane helix</keyword>
<dbReference type="SMART" id="SM01066">
    <property type="entry name" value="CBM_25"/>
    <property type="match status" value="1"/>
</dbReference>
<dbReference type="SMART" id="SM00635">
    <property type="entry name" value="BID_2"/>
    <property type="match status" value="3"/>
</dbReference>
<organism evidence="8 9">
    <name type="scientific">Pseudoscardovia suis</name>
    <dbReference type="NCBI Taxonomy" id="987063"/>
    <lineage>
        <taxon>Bacteria</taxon>
        <taxon>Bacillati</taxon>
        <taxon>Actinomycetota</taxon>
        <taxon>Actinomycetes</taxon>
        <taxon>Bifidobacteriales</taxon>
        <taxon>Bifidobacteriaceae</taxon>
        <taxon>Pseudoscardovia</taxon>
    </lineage>
</organism>
<feature type="domain" description="Carbohydrate binding module family 25" evidence="7">
    <location>
        <begin position="885"/>
        <end position="977"/>
    </location>
</feature>
<dbReference type="Gene3D" id="2.60.40.1080">
    <property type="match status" value="4"/>
</dbReference>
<evidence type="ECO:0000259" key="7">
    <source>
        <dbReference type="SMART" id="SM01066"/>
    </source>
</evidence>
<keyword evidence="5" id="KW-0472">Membrane</keyword>
<protein>
    <submittedName>
        <fullName evidence="8">Bacterial Ig-like domain (Group 2)</fullName>
    </submittedName>
</protein>
<dbReference type="InterPro" id="IPR013783">
    <property type="entry name" value="Ig-like_fold"/>
</dbReference>
<evidence type="ECO:0000256" key="5">
    <source>
        <dbReference type="SAM" id="Phobius"/>
    </source>
</evidence>
<evidence type="ECO:0000313" key="9">
    <source>
        <dbReference type="Proteomes" id="UP000216454"/>
    </source>
</evidence>
<dbReference type="InterPro" id="IPR005085">
    <property type="entry name" value="CBM25"/>
</dbReference>
<evidence type="ECO:0000259" key="6">
    <source>
        <dbReference type="SMART" id="SM00635"/>
    </source>
</evidence>
<dbReference type="GO" id="GO:0005975">
    <property type="term" value="P:carbohydrate metabolic process"/>
    <property type="evidence" value="ECO:0007669"/>
    <property type="project" value="UniProtKB-ARBA"/>
</dbReference>
<evidence type="ECO:0000313" key="8">
    <source>
        <dbReference type="EMBL" id="OZG51334.1"/>
    </source>
</evidence>
<feature type="domain" description="BIG2" evidence="6">
    <location>
        <begin position="702"/>
        <end position="782"/>
    </location>
</feature>
<dbReference type="SUPFAM" id="SSF49373">
    <property type="entry name" value="Invasin/intimin cell-adhesion fragments"/>
    <property type="match status" value="3"/>
</dbReference>
<evidence type="ECO:0000256" key="1">
    <source>
        <dbReference type="ARBA" id="ARBA00007257"/>
    </source>
</evidence>
<keyword evidence="3" id="KW-0732">Signal</keyword>
<evidence type="ECO:0000256" key="4">
    <source>
        <dbReference type="SAM" id="MobiDB-lite"/>
    </source>
</evidence>
<accession>A0A261EWV3</accession>
<dbReference type="PANTHER" id="PTHR36108">
    <property type="entry name" value="COLOSSIN-B-RELATED"/>
    <property type="match status" value="1"/>
</dbReference>
<keyword evidence="9" id="KW-1185">Reference proteome</keyword>
<dbReference type="Gene3D" id="2.60.40.10">
    <property type="entry name" value="Immunoglobulins"/>
    <property type="match status" value="5"/>
</dbReference>
<feature type="domain" description="BIG2" evidence="6">
    <location>
        <begin position="998"/>
        <end position="1079"/>
    </location>
</feature>
<dbReference type="InterPro" id="IPR041033">
    <property type="entry name" value="SpaA_PFL_dom_1"/>
</dbReference>
<dbReference type="Proteomes" id="UP000216454">
    <property type="component" value="Unassembled WGS sequence"/>
</dbReference>
<feature type="domain" description="BIG2" evidence="6">
    <location>
        <begin position="1084"/>
        <end position="1159"/>
    </location>
</feature>
<dbReference type="EMBL" id="MWWQ01000008">
    <property type="protein sequence ID" value="OZG51334.1"/>
    <property type="molecule type" value="Genomic_DNA"/>
</dbReference>
<dbReference type="Pfam" id="PF17802">
    <property type="entry name" value="SpaA"/>
    <property type="match status" value="4"/>
</dbReference>
<proteinExistence type="inferred from homology"/>
<evidence type="ECO:0000256" key="3">
    <source>
        <dbReference type="ARBA" id="ARBA00022729"/>
    </source>
</evidence>
<feature type="region of interest" description="Disordered" evidence="4">
    <location>
        <begin position="1"/>
        <end position="20"/>
    </location>
</feature>
<comment type="caution">
    <text evidence="8">The sequence shown here is derived from an EMBL/GenBank/DDBJ whole genome shotgun (WGS) entry which is preliminary data.</text>
</comment>
<keyword evidence="5" id="KW-0812">Transmembrane</keyword>
<dbReference type="GO" id="GO:2001070">
    <property type="term" value="F:starch binding"/>
    <property type="evidence" value="ECO:0007669"/>
    <property type="project" value="InterPro"/>
</dbReference>
<comment type="similarity">
    <text evidence="1">Belongs to the serine-aspartate repeat-containing protein (SDr) family.</text>
</comment>
<reference evidence="8 9" key="1">
    <citation type="journal article" date="2017" name="BMC Genomics">
        <title>Comparative genomic and phylogenomic analyses of the Bifidobacteriaceae family.</title>
        <authorList>
            <person name="Lugli G.A."/>
            <person name="Milani C."/>
            <person name="Turroni F."/>
            <person name="Duranti S."/>
            <person name="Mancabelli L."/>
            <person name="Mangifesta M."/>
            <person name="Ferrario C."/>
            <person name="Modesto M."/>
            <person name="Mattarelli P."/>
            <person name="Jiri K."/>
            <person name="van Sinderen D."/>
            <person name="Ventura M."/>
        </authorList>
    </citation>
    <scope>NUCLEOTIDE SEQUENCE [LARGE SCALE GENOMIC DNA]</scope>
    <source>
        <strain evidence="8 9">DSM 24744</strain>
    </source>
</reference>
<dbReference type="PANTHER" id="PTHR36108:SF13">
    <property type="entry name" value="COLOSSIN-B-RELATED"/>
    <property type="match status" value="1"/>
</dbReference>